<feature type="transmembrane region" description="Helical" evidence="1">
    <location>
        <begin position="82"/>
        <end position="103"/>
    </location>
</feature>
<reference evidence="2 3" key="1">
    <citation type="journal article" date="2015" name="Proc. Natl. Acad. Sci. U.S.A.">
        <title>The resurrection genome of Boea hygrometrica: A blueprint for survival of dehydration.</title>
        <authorList>
            <person name="Xiao L."/>
            <person name="Yang G."/>
            <person name="Zhang L."/>
            <person name="Yang X."/>
            <person name="Zhao S."/>
            <person name="Ji Z."/>
            <person name="Zhou Q."/>
            <person name="Hu M."/>
            <person name="Wang Y."/>
            <person name="Chen M."/>
            <person name="Xu Y."/>
            <person name="Jin H."/>
            <person name="Xiao X."/>
            <person name="Hu G."/>
            <person name="Bao F."/>
            <person name="Hu Y."/>
            <person name="Wan P."/>
            <person name="Li L."/>
            <person name="Deng X."/>
            <person name="Kuang T."/>
            <person name="Xiang C."/>
            <person name="Zhu J.K."/>
            <person name="Oliver M.J."/>
            <person name="He Y."/>
        </authorList>
    </citation>
    <scope>NUCLEOTIDE SEQUENCE [LARGE SCALE GENOMIC DNA]</scope>
    <source>
        <strain evidence="3">cv. XS01</strain>
    </source>
</reference>
<sequence>MAGKYSKLLFRSWKSVWMYWVFTDYSSFVLTPLRTSRCQRLVNAAVLSNERHLLAVARGCEKLRREICFSGQRRRFDLVSRIFYTLSFYLVVRVLARALIILVRENAEDSDL</sequence>
<dbReference type="AlphaFoldDB" id="A0A2Z7A2J6"/>
<keyword evidence="1" id="KW-0472">Membrane</keyword>
<name>A0A2Z7A2J6_9LAMI</name>
<dbReference type="EMBL" id="KV019936">
    <property type="protein sequence ID" value="KZV15521.1"/>
    <property type="molecule type" value="Genomic_DNA"/>
</dbReference>
<keyword evidence="1" id="KW-1133">Transmembrane helix</keyword>
<organism evidence="2 3">
    <name type="scientific">Dorcoceras hygrometricum</name>
    <dbReference type="NCBI Taxonomy" id="472368"/>
    <lineage>
        <taxon>Eukaryota</taxon>
        <taxon>Viridiplantae</taxon>
        <taxon>Streptophyta</taxon>
        <taxon>Embryophyta</taxon>
        <taxon>Tracheophyta</taxon>
        <taxon>Spermatophyta</taxon>
        <taxon>Magnoliopsida</taxon>
        <taxon>eudicotyledons</taxon>
        <taxon>Gunneridae</taxon>
        <taxon>Pentapetalae</taxon>
        <taxon>asterids</taxon>
        <taxon>lamiids</taxon>
        <taxon>Lamiales</taxon>
        <taxon>Gesneriaceae</taxon>
        <taxon>Didymocarpoideae</taxon>
        <taxon>Trichosporeae</taxon>
        <taxon>Loxocarpinae</taxon>
        <taxon>Dorcoceras</taxon>
    </lineage>
</organism>
<evidence type="ECO:0000313" key="3">
    <source>
        <dbReference type="Proteomes" id="UP000250235"/>
    </source>
</evidence>
<evidence type="ECO:0000313" key="2">
    <source>
        <dbReference type="EMBL" id="KZV15521.1"/>
    </source>
</evidence>
<keyword evidence="1" id="KW-0812">Transmembrane</keyword>
<dbReference type="Proteomes" id="UP000250235">
    <property type="component" value="Unassembled WGS sequence"/>
</dbReference>
<evidence type="ECO:0000256" key="1">
    <source>
        <dbReference type="SAM" id="Phobius"/>
    </source>
</evidence>
<gene>
    <name evidence="2" type="ORF">F511_42409</name>
</gene>
<keyword evidence="3" id="KW-1185">Reference proteome</keyword>
<protein>
    <submittedName>
        <fullName evidence="2">TMV resistance protein N-like</fullName>
    </submittedName>
</protein>
<accession>A0A2Z7A2J6</accession>
<proteinExistence type="predicted"/>